<comment type="caution">
    <text evidence="2">The sequence shown here is derived from an EMBL/GenBank/DDBJ whole genome shotgun (WGS) entry which is preliminary data.</text>
</comment>
<sequence>MFCLSNVCRGFFYVTLIAFRNGNSIPTGQKAKEATELALKDNSQLMEIEFPTAGLGSVPGDGEGGIEMTGSIQLIREFCDLLVIPEKATKTRIISLWFRMNFIVYTVSLEKALLLAIALFIWFTPLRDKYTFYWRKQSSGSSENK</sequence>
<name>A0ABQ7U3B3_SOLTU</name>
<organism evidence="2 3">
    <name type="scientific">Solanum tuberosum</name>
    <name type="common">Potato</name>
    <dbReference type="NCBI Taxonomy" id="4113"/>
    <lineage>
        <taxon>Eukaryota</taxon>
        <taxon>Viridiplantae</taxon>
        <taxon>Streptophyta</taxon>
        <taxon>Embryophyta</taxon>
        <taxon>Tracheophyta</taxon>
        <taxon>Spermatophyta</taxon>
        <taxon>Magnoliopsida</taxon>
        <taxon>eudicotyledons</taxon>
        <taxon>Gunneridae</taxon>
        <taxon>Pentapetalae</taxon>
        <taxon>asterids</taxon>
        <taxon>lamiids</taxon>
        <taxon>Solanales</taxon>
        <taxon>Solanaceae</taxon>
        <taxon>Solanoideae</taxon>
        <taxon>Solaneae</taxon>
        <taxon>Solanum</taxon>
    </lineage>
</organism>
<keyword evidence="1" id="KW-1133">Transmembrane helix</keyword>
<evidence type="ECO:0000313" key="2">
    <source>
        <dbReference type="EMBL" id="KAH0741416.1"/>
    </source>
</evidence>
<feature type="transmembrane region" description="Helical" evidence="1">
    <location>
        <begin position="102"/>
        <end position="123"/>
    </location>
</feature>
<accession>A0ABQ7U3B3</accession>
<evidence type="ECO:0000256" key="1">
    <source>
        <dbReference type="SAM" id="Phobius"/>
    </source>
</evidence>
<dbReference type="EMBL" id="JAIVGD010000026">
    <property type="protein sequence ID" value="KAH0741416.1"/>
    <property type="molecule type" value="Genomic_DNA"/>
</dbReference>
<protein>
    <recommendedName>
        <fullName evidence="4">DUF1995 domain-containing protein</fullName>
    </recommendedName>
</protein>
<dbReference type="PANTHER" id="PTHR34051">
    <property type="entry name" value="PROTEIN LOW PSII ACCUMULATION 3, CHLOROPLASTIC"/>
    <property type="match status" value="1"/>
</dbReference>
<dbReference type="InterPro" id="IPR044687">
    <property type="entry name" value="LPA3"/>
</dbReference>
<keyword evidence="3" id="KW-1185">Reference proteome</keyword>
<gene>
    <name evidence="2" type="ORF">KY290_034459</name>
</gene>
<keyword evidence="1" id="KW-0472">Membrane</keyword>
<dbReference type="Proteomes" id="UP000826656">
    <property type="component" value="Unassembled WGS sequence"/>
</dbReference>
<dbReference type="PANTHER" id="PTHR34051:SF1">
    <property type="entry name" value="PROTEIN LOW PSII ACCUMULATION 3, CHLOROPLASTIC"/>
    <property type="match status" value="1"/>
</dbReference>
<keyword evidence="1" id="KW-0812">Transmembrane</keyword>
<proteinExistence type="predicted"/>
<evidence type="ECO:0000313" key="3">
    <source>
        <dbReference type="Proteomes" id="UP000826656"/>
    </source>
</evidence>
<evidence type="ECO:0008006" key="4">
    <source>
        <dbReference type="Google" id="ProtNLM"/>
    </source>
</evidence>
<reference evidence="2 3" key="1">
    <citation type="journal article" date="2021" name="bioRxiv">
        <title>Chromosome-scale and haplotype-resolved genome assembly of a tetraploid potato cultivar.</title>
        <authorList>
            <person name="Sun H."/>
            <person name="Jiao W.-B."/>
            <person name="Krause K."/>
            <person name="Campoy J.A."/>
            <person name="Goel M."/>
            <person name="Folz-Donahue K."/>
            <person name="Kukat C."/>
            <person name="Huettel B."/>
            <person name="Schneeberger K."/>
        </authorList>
    </citation>
    <scope>NUCLEOTIDE SEQUENCE [LARGE SCALE GENOMIC DNA]</scope>
    <source>
        <strain evidence="2">SolTubOtavaFocal</strain>
        <tissue evidence="2">Leaves</tissue>
    </source>
</reference>